<protein>
    <recommendedName>
        <fullName evidence="15">UDP-glucuronosyltransferase</fullName>
    </recommendedName>
</protein>
<evidence type="ECO:0000256" key="5">
    <source>
        <dbReference type="ARBA" id="ARBA00022692"/>
    </source>
</evidence>
<evidence type="ECO:0000256" key="8">
    <source>
        <dbReference type="ARBA" id="ARBA00023136"/>
    </source>
</evidence>
<dbReference type="InterPro" id="IPR050271">
    <property type="entry name" value="UDP-glycosyltransferase"/>
</dbReference>
<dbReference type="GO" id="GO:0008194">
    <property type="term" value="F:UDP-glycosyltransferase activity"/>
    <property type="evidence" value="ECO:0007669"/>
    <property type="project" value="InterPro"/>
</dbReference>
<evidence type="ECO:0000256" key="11">
    <source>
        <dbReference type="SAM" id="Phobius"/>
    </source>
</evidence>
<dbReference type="AlphaFoldDB" id="A0A9P0HS63"/>
<sequence>MKYMLPIILLTSSLLASEGAKILIVLPIPWYSHTNTFMPVFRELAKRGHQVTMVSPFPQKKPLPNWTDLTVNATAFSEVIEDFVTSFVGQNVYMFYPIFWRVFTDLMKVSFQDPAVQEVIKSNTNYDLVIIEPFYAQEPLVAFGHKLNVPVVAIHPLGLTPWGAYLTGNEMSFHLMPNIRTAYTNEMTFFQRLDNLLVNVIEFAVAYFHYVPNKERQMDKYMVYPGSDNRPSMLQMLRNVSLTLIDYHPSLLYPEPLQPNMIPVGGLSISHVDELPKDLKDIMDNAKNGVIFLSFGSILRGKELEGKVISVIFETFAKLDQVLLMRWHTEDVPNKPNNVIIKTWMPQPSILAHPNVKMFITHAGLHGITEGAYFGMPLVCIPLFSDQEFDARFVEKAGYGTVLLLPDLTKENLLANINEVLKNPKYKKTALERSAILKDRPQTALESAVYWVEYVIKHKGAGHLKPARLQLSLFQNLGLDIITFLLSLLAILVLVICKIVTYLKLLKYKNSVKTKKE</sequence>
<dbReference type="EMBL" id="OV725083">
    <property type="protein sequence ID" value="CAH1406762.1"/>
    <property type="molecule type" value="Genomic_DNA"/>
</dbReference>
<reference evidence="13" key="1">
    <citation type="submission" date="2022-01" db="EMBL/GenBank/DDBJ databases">
        <authorList>
            <person name="King R."/>
        </authorList>
    </citation>
    <scope>NUCLEOTIDE SEQUENCE</scope>
</reference>
<keyword evidence="8 11" id="KW-0472">Membrane</keyword>
<evidence type="ECO:0000256" key="1">
    <source>
        <dbReference type="ARBA" id="ARBA00004240"/>
    </source>
</evidence>
<evidence type="ECO:0008006" key="15">
    <source>
        <dbReference type="Google" id="ProtNLM"/>
    </source>
</evidence>
<dbReference type="CDD" id="cd03784">
    <property type="entry name" value="GT1_Gtf-like"/>
    <property type="match status" value="1"/>
</dbReference>
<evidence type="ECO:0000256" key="9">
    <source>
        <dbReference type="ARBA" id="ARBA00023180"/>
    </source>
</evidence>
<dbReference type="InterPro" id="IPR002213">
    <property type="entry name" value="UDP_glucos_trans"/>
</dbReference>
<evidence type="ECO:0000256" key="12">
    <source>
        <dbReference type="SAM" id="SignalP"/>
    </source>
</evidence>
<keyword evidence="4" id="KW-0808">Transferase</keyword>
<evidence type="ECO:0000256" key="2">
    <source>
        <dbReference type="ARBA" id="ARBA00009995"/>
    </source>
</evidence>
<keyword evidence="6" id="KW-0256">Endoplasmic reticulum</keyword>
<evidence type="ECO:0000256" key="10">
    <source>
        <dbReference type="ARBA" id="ARBA00046288"/>
    </source>
</evidence>
<dbReference type="Gene3D" id="3.40.50.2000">
    <property type="entry name" value="Glycogen Phosphorylase B"/>
    <property type="match status" value="2"/>
</dbReference>
<comment type="similarity">
    <text evidence="2">Belongs to the UDP-glycosyltransferase family.</text>
</comment>
<keyword evidence="12" id="KW-0732">Signal</keyword>
<dbReference type="PANTHER" id="PTHR48043:SF159">
    <property type="entry name" value="EG:EG0003.4 PROTEIN-RELATED"/>
    <property type="match status" value="1"/>
</dbReference>
<evidence type="ECO:0000256" key="3">
    <source>
        <dbReference type="ARBA" id="ARBA00022676"/>
    </source>
</evidence>
<evidence type="ECO:0000256" key="7">
    <source>
        <dbReference type="ARBA" id="ARBA00022989"/>
    </source>
</evidence>
<evidence type="ECO:0000313" key="14">
    <source>
        <dbReference type="Proteomes" id="UP001152798"/>
    </source>
</evidence>
<feature type="signal peptide" evidence="12">
    <location>
        <begin position="1"/>
        <end position="19"/>
    </location>
</feature>
<dbReference type="GO" id="GO:0005783">
    <property type="term" value="C:endoplasmic reticulum"/>
    <property type="evidence" value="ECO:0007669"/>
    <property type="project" value="UniProtKB-SubCell"/>
</dbReference>
<keyword evidence="3" id="KW-0328">Glycosyltransferase</keyword>
<dbReference type="OrthoDB" id="5835829at2759"/>
<dbReference type="PANTHER" id="PTHR48043">
    <property type="entry name" value="EG:EG0003.4 PROTEIN-RELATED"/>
    <property type="match status" value="1"/>
</dbReference>
<name>A0A9P0HS63_NEZVI</name>
<keyword evidence="7 11" id="KW-1133">Transmembrane helix</keyword>
<evidence type="ECO:0000313" key="13">
    <source>
        <dbReference type="EMBL" id="CAH1406762.1"/>
    </source>
</evidence>
<proteinExistence type="inferred from homology"/>
<comment type="subcellular location">
    <subcellularLocation>
        <location evidence="10">Endomembrane system</location>
        <topology evidence="10">Single-pass type I membrane protein</topology>
    </subcellularLocation>
    <subcellularLocation>
        <location evidence="1">Endoplasmic reticulum</location>
    </subcellularLocation>
</comment>
<dbReference type="Proteomes" id="UP001152798">
    <property type="component" value="Chromosome 7"/>
</dbReference>
<keyword evidence="5 11" id="KW-0812">Transmembrane</keyword>
<keyword evidence="9" id="KW-0325">Glycoprotein</keyword>
<evidence type="ECO:0000256" key="6">
    <source>
        <dbReference type="ARBA" id="ARBA00022824"/>
    </source>
</evidence>
<dbReference type="FunFam" id="3.40.50.2000:FF:000050">
    <property type="entry name" value="UDP-glucuronosyltransferase"/>
    <property type="match status" value="1"/>
</dbReference>
<accession>A0A9P0HS63</accession>
<evidence type="ECO:0000256" key="4">
    <source>
        <dbReference type="ARBA" id="ARBA00022679"/>
    </source>
</evidence>
<dbReference type="SUPFAM" id="SSF53756">
    <property type="entry name" value="UDP-Glycosyltransferase/glycogen phosphorylase"/>
    <property type="match status" value="1"/>
</dbReference>
<feature type="transmembrane region" description="Helical" evidence="11">
    <location>
        <begin position="481"/>
        <end position="506"/>
    </location>
</feature>
<dbReference type="Pfam" id="PF00201">
    <property type="entry name" value="UDPGT"/>
    <property type="match status" value="1"/>
</dbReference>
<keyword evidence="14" id="KW-1185">Reference proteome</keyword>
<feature type="chain" id="PRO_5040481448" description="UDP-glucuronosyltransferase" evidence="12">
    <location>
        <begin position="20"/>
        <end position="517"/>
    </location>
</feature>
<gene>
    <name evidence="13" type="ORF">NEZAVI_LOCUS14634</name>
</gene>
<organism evidence="13 14">
    <name type="scientific">Nezara viridula</name>
    <name type="common">Southern green stink bug</name>
    <name type="synonym">Cimex viridulus</name>
    <dbReference type="NCBI Taxonomy" id="85310"/>
    <lineage>
        <taxon>Eukaryota</taxon>
        <taxon>Metazoa</taxon>
        <taxon>Ecdysozoa</taxon>
        <taxon>Arthropoda</taxon>
        <taxon>Hexapoda</taxon>
        <taxon>Insecta</taxon>
        <taxon>Pterygota</taxon>
        <taxon>Neoptera</taxon>
        <taxon>Paraneoptera</taxon>
        <taxon>Hemiptera</taxon>
        <taxon>Heteroptera</taxon>
        <taxon>Panheteroptera</taxon>
        <taxon>Pentatomomorpha</taxon>
        <taxon>Pentatomoidea</taxon>
        <taxon>Pentatomidae</taxon>
        <taxon>Pentatominae</taxon>
        <taxon>Nezara</taxon>
    </lineage>
</organism>